<dbReference type="InterPro" id="IPR052798">
    <property type="entry name" value="Giardia_VSA"/>
</dbReference>
<dbReference type="VEuPathDB" id="GiardiaDB:GL50581_2487"/>
<dbReference type="VEuPathDB" id="GiardiaDB:DHA2_152054"/>
<dbReference type="PANTHER" id="PTHR23275">
    <property type="entry name" value="CABRIOLET.-RELATED"/>
    <property type="match status" value="1"/>
</dbReference>
<dbReference type="InterPro" id="IPR009030">
    <property type="entry name" value="Growth_fac_rcpt_cys_sf"/>
</dbReference>
<dbReference type="EMBL" id="AHHH01000416">
    <property type="protein sequence ID" value="ESU39920.1"/>
    <property type="molecule type" value="Genomic_DNA"/>
</dbReference>
<evidence type="ECO:0000313" key="3">
    <source>
        <dbReference type="Proteomes" id="UP000018040"/>
    </source>
</evidence>
<feature type="non-terminal residue" evidence="2">
    <location>
        <position position="1"/>
    </location>
</feature>
<dbReference type="PANTHER" id="PTHR23275:SF100">
    <property type="entry name" value="EGF-LIKE DOMAIN-CONTAINING PROTEIN"/>
    <property type="match status" value="1"/>
</dbReference>
<protein>
    <submittedName>
        <fullName evidence="2">Variant-specific surface protein</fullName>
    </submittedName>
</protein>
<gene>
    <name evidence="2" type="ORF">GSB_155495</name>
</gene>
<dbReference type="OrthoDB" id="300641at2759"/>
<proteinExistence type="predicted"/>
<comment type="caution">
    <text evidence="2">The sequence shown here is derived from an EMBL/GenBank/DDBJ whole genome shotgun (WGS) entry which is preliminary data.</text>
</comment>
<accession>V6TSB7</accession>
<evidence type="ECO:0000256" key="1">
    <source>
        <dbReference type="SAM" id="SignalP"/>
    </source>
</evidence>
<dbReference type="AlphaFoldDB" id="V6TSB7"/>
<sequence>VWTISALLAIYLAVGALAADCSTSGTAKDYCAQGKCEMIGEIEVCTQCKTGGNAPIDGVCVSKDNAASTAGCAKKAEALDTSSTICEKCTQTGYFLYKGGCYKIATPPESTICKAAGNTAGICEVCQAGYFKNPASTSDATKQSCIACNDTTGADSNTGVANCATCDPPKTPGQNNSPQKAVCTKCAQTKYLKDGTCVDKTGCTPNTEFAKEDSVNGNKCISCGDATDGVTDCKTCTAPSGESTKPTCTECNNNKIVKMEPSGTSCVEEAACVDGFFVETVSGTPSKKCTACADSNCAVCKK</sequence>
<reference evidence="3" key="1">
    <citation type="submission" date="2012-02" db="EMBL/GenBank/DDBJ databases">
        <title>Genome sequencing of Giardia lamblia Genotypes A2 and B isolates (DH and GS) and comparative analysis with the genomes of Genotypes A1 and E (WB and Pig).</title>
        <authorList>
            <person name="Adam R."/>
            <person name="Dahlstrom E."/>
            <person name="Martens C."/>
            <person name="Bruno D."/>
            <person name="Barbian K."/>
            <person name="Porcella S.F."/>
            <person name="Nash T."/>
        </authorList>
    </citation>
    <scope>NUCLEOTIDE SEQUENCE</scope>
    <source>
        <strain evidence="3">GS</strain>
    </source>
</reference>
<feature type="signal peptide" evidence="1">
    <location>
        <begin position="1"/>
        <end position="18"/>
    </location>
</feature>
<dbReference type="Proteomes" id="UP000018040">
    <property type="component" value="Unassembled WGS sequence"/>
</dbReference>
<evidence type="ECO:0000313" key="2">
    <source>
        <dbReference type="EMBL" id="ESU39920.1"/>
    </source>
</evidence>
<keyword evidence="1" id="KW-0732">Signal</keyword>
<dbReference type="SUPFAM" id="SSF57184">
    <property type="entry name" value="Growth factor receptor domain"/>
    <property type="match status" value="1"/>
</dbReference>
<organism evidence="2 3">
    <name type="scientific">Giardia intestinalis</name>
    <name type="common">Giardia lamblia</name>
    <dbReference type="NCBI Taxonomy" id="5741"/>
    <lineage>
        <taxon>Eukaryota</taxon>
        <taxon>Metamonada</taxon>
        <taxon>Diplomonadida</taxon>
        <taxon>Hexamitidae</taxon>
        <taxon>Giardiinae</taxon>
        <taxon>Giardia</taxon>
    </lineage>
</organism>
<reference evidence="2 3" key="2">
    <citation type="journal article" date="2013" name="Genome Biol. Evol.">
        <title>Genome sequencing of Giardia lamblia genotypes A2 and B isolates (DH and GS) and comparative analysis with the genomes of genotypes A1 and E (WB and Pig).</title>
        <authorList>
            <person name="Adam R.D."/>
            <person name="Dahlstrom E.W."/>
            <person name="Martens C.A."/>
            <person name="Bruno D.P."/>
            <person name="Barbian K.D."/>
            <person name="Ricklefs S.M."/>
            <person name="Hernandez M.M."/>
            <person name="Narla N.P."/>
            <person name="Patel R.B."/>
            <person name="Porcella S.F."/>
            <person name="Nash T.E."/>
        </authorList>
    </citation>
    <scope>NUCLEOTIDE SEQUENCE [LARGE SCALE GENOMIC DNA]</scope>
    <source>
        <strain evidence="2 3">GS</strain>
    </source>
</reference>
<dbReference type="VEuPathDB" id="GiardiaDB:GL50803_0010659"/>
<name>V6TSB7_GIAIN</name>
<feature type="chain" id="PRO_5004751873" evidence="1">
    <location>
        <begin position="19"/>
        <end position="302"/>
    </location>
</feature>